<keyword evidence="3" id="KW-1185">Reference proteome</keyword>
<organism evidence="2 3">
    <name type="scientific">Gordonia phosphorivorans</name>
    <dbReference type="NCBI Taxonomy" id="1056982"/>
    <lineage>
        <taxon>Bacteria</taxon>
        <taxon>Bacillati</taxon>
        <taxon>Actinomycetota</taxon>
        <taxon>Actinomycetes</taxon>
        <taxon>Mycobacteriales</taxon>
        <taxon>Gordoniaceae</taxon>
        <taxon>Gordonia</taxon>
    </lineage>
</organism>
<name>A0ABV6H6N9_9ACTN</name>
<feature type="region of interest" description="Disordered" evidence="1">
    <location>
        <begin position="1"/>
        <end position="20"/>
    </location>
</feature>
<comment type="caution">
    <text evidence="2">The sequence shown here is derived from an EMBL/GenBank/DDBJ whole genome shotgun (WGS) entry which is preliminary data.</text>
</comment>
<evidence type="ECO:0000313" key="2">
    <source>
        <dbReference type="EMBL" id="MFC0314249.1"/>
    </source>
</evidence>
<reference evidence="2 3" key="1">
    <citation type="submission" date="2024-09" db="EMBL/GenBank/DDBJ databases">
        <authorList>
            <person name="Sun Q."/>
            <person name="Mori K."/>
        </authorList>
    </citation>
    <scope>NUCLEOTIDE SEQUENCE [LARGE SCALE GENOMIC DNA]</scope>
    <source>
        <strain evidence="2 3">CCM 7957</strain>
    </source>
</reference>
<feature type="compositionally biased region" description="Basic residues" evidence="1">
    <location>
        <begin position="1"/>
        <end position="16"/>
    </location>
</feature>
<accession>A0ABV6H6N9</accession>
<evidence type="ECO:0000256" key="1">
    <source>
        <dbReference type="SAM" id="MobiDB-lite"/>
    </source>
</evidence>
<dbReference type="RefSeq" id="WP_382361857.1">
    <property type="nucleotide sequence ID" value="NZ_JBHLWV010000013.1"/>
</dbReference>
<protein>
    <submittedName>
        <fullName evidence="2">Uncharacterized protein</fullName>
    </submittedName>
</protein>
<dbReference type="Proteomes" id="UP001589783">
    <property type="component" value="Unassembled WGS sequence"/>
</dbReference>
<gene>
    <name evidence="2" type="ORF">ACFFJD_05195</name>
</gene>
<evidence type="ECO:0000313" key="3">
    <source>
        <dbReference type="Proteomes" id="UP001589783"/>
    </source>
</evidence>
<proteinExistence type="predicted"/>
<dbReference type="EMBL" id="JBHLWV010000013">
    <property type="protein sequence ID" value="MFC0314249.1"/>
    <property type="molecule type" value="Genomic_DNA"/>
</dbReference>
<sequence>MQVRRRARPRATRNRPHSAPFDLPCGDGFLGVHHRAGVLVTALSVHAGAPGPERLENPWSARDRAPGIAWNSLRQWMTRPDGAATSVTVLTEGRTGLHDGPTAAAYRTLTGPLSVAAERRVHVLLEFAPLDHPGLVAAYGTGTAAALRACRSLTGRLAALLSADGPVATGVTAAELTGLLSARLHQEGPPTAVLTDDPHALPAAMESVWRTAGAATTALRWSVESGAPVVRAHLGSGAAAASRPSTPGTARVDRPLPGATVPALGGAVLPVAGAGVIVGADHRGRPVTLRLAGSDVPLAEAACDLEAVHRLVARLTAVGIGAAVFTDRPRQWAGLIDAVADPRLLHPAADGPAPLLIDDRPGHRLGPLAGSTVLRVTGPGRPELADTGAPVWLAEADDTDRVRVTGNGRHLRVRSVTTPAEDALVRVGAGDRLTLR</sequence>